<sequence length="313" mass="34018">MESMIELCDLIAQNPSQFADKLAWICGRCPPIDSSFVSDSIASYDFLSYMNKASELSSDFAIGRCGFTEELVSTTPEASSSFLGRFRILLPNLFCHSRLEAIQSFDFLSYVNEASELSSDFAMAVAEYTGEIVMSAINNADGDLGVSLSQNFHPILLSNAKRLVSTLQDRFEISVPSSPRELVLITPEASSPQCSPLSANHYQSNERNSPGNEVSNASGSSSGDPSRVTDEATSALWSKGLVMKGGSLAWKSNVYIFGADVGFNDEGRGGSATYKRVVASFEEEPVESLQQQEIAFKLIGHILDKVQIDLKLL</sequence>
<proteinExistence type="predicted"/>
<gene>
    <name evidence="2" type="ORF">ILEXP_LOCUS39521</name>
</gene>
<dbReference type="Proteomes" id="UP001642360">
    <property type="component" value="Unassembled WGS sequence"/>
</dbReference>
<evidence type="ECO:0000256" key="1">
    <source>
        <dbReference type="SAM" id="MobiDB-lite"/>
    </source>
</evidence>
<dbReference type="AlphaFoldDB" id="A0ABC8TLE3"/>
<name>A0ABC8TLE3_9AQUA</name>
<protein>
    <submittedName>
        <fullName evidence="2">Uncharacterized protein</fullName>
    </submittedName>
</protein>
<keyword evidence="3" id="KW-1185">Reference proteome</keyword>
<organism evidence="2 3">
    <name type="scientific">Ilex paraguariensis</name>
    <name type="common">yerba mate</name>
    <dbReference type="NCBI Taxonomy" id="185542"/>
    <lineage>
        <taxon>Eukaryota</taxon>
        <taxon>Viridiplantae</taxon>
        <taxon>Streptophyta</taxon>
        <taxon>Embryophyta</taxon>
        <taxon>Tracheophyta</taxon>
        <taxon>Spermatophyta</taxon>
        <taxon>Magnoliopsida</taxon>
        <taxon>eudicotyledons</taxon>
        <taxon>Gunneridae</taxon>
        <taxon>Pentapetalae</taxon>
        <taxon>asterids</taxon>
        <taxon>campanulids</taxon>
        <taxon>Aquifoliales</taxon>
        <taxon>Aquifoliaceae</taxon>
        <taxon>Ilex</taxon>
    </lineage>
</organism>
<evidence type="ECO:0000313" key="3">
    <source>
        <dbReference type="Proteomes" id="UP001642360"/>
    </source>
</evidence>
<dbReference type="EMBL" id="CAUOFW020005414">
    <property type="protein sequence ID" value="CAK9170034.1"/>
    <property type="molecule type" value="Genomic_DNA"/>
</dbReference>
<comment type="caution">
    <text evidence="2">The sequence shown here is derived from an EMBL/GenBank/DDBJ whole genome shotgun (WGS) entry which is preliminary data.</text>
</comment>
<feature type="compositionally biased region" description="Polar residues" evidence="1">
    <location>
        <begin position="189"/>
        <end position="217"/>
    </location>
</feature>
<feature type="region of interest" description="Disordered" evidence="1">
    <location>
        <begin position="189"/>
        <end position="230"/>
    </location>
</feature>
<accession>A0ABC8TLE3</accession>
<evidence type="ECO:0000313" key="2">
    <source>
        <dbReference type="EMBL" id="CAK9170034.1"/>
    </source>
</evidence>
<reference evidence="2 3" key="1">
    <citation type="submission" date="2024-02" db="EMBL/GenBank/DDBJ databases">
        <authorList>
            <person name="Vignale AGUSTIN F."/>
            <person name="Sosa J E."/>
            <person name="Modenutti C."/>
        </authorList>
    </citation>
    <scope>NUCLEOTIDE SEQUENCE [LARGE SCALE GENOMIC DNA]</scope>
</reference>